<protein>
    <submittedName>
        <fullName evidence="2">Uncharacterized protein</fullName>
    </submittedName>
</protein>
<feature type="transmembrane region" description="Helical" evidence="1">
    <location>
        <begin position="132"/>
        <end position="155"/>
    </location>
</feature>
<keyword evidence="1" id="KW-1133">Transmembrane helix</keyword>
<evidence type="ECO:0000256" key="1">
    <source>
        <dbReference type="SAM" id="Phobius"/>
    </source>
</evidence>
<dbReference type="RefSeq" id="WP_175052402.1">
    <property type="nucleotide sequence ID" value="NZ_CADIKC010000006.1"/>
</dbReference>
<reference evidence="2 3" key="1">
    <citation type="submission" date="2020-04" db="EMBL/GenBank/DDBJ databases">
        <authorList>
            <person name="De Canck E."/>
        </authorList>
    </citation>
    <scope>NUCLEOTIDE SEQUENCE [LARGE SCALE GENOMIC DNA]</scope>
    <source>
        <strain evidence="2 3">LMG 24238</strain>
    </source>
</reference>
<dbReference type="GeneID" id="97043112"/>
<feature type="transmembrane region" description="Helical" evidence="1">
    <location>
        <begin position="103"/>
        <end position="126"/>
    </location>
</feature>
<organism evidence="2 3">
    <name type="scientific">Paraburkholderia sediminicola</name>
    <dbReference type="NCBI Taxonomy" id="458836"/>
    <lineage>
        <taxon>Bacteria</taxon>
        <taxon>Pseudomonadati</taxon>
        <taxon>Pseudomonadota</taxon>
        <taxon>Betaproteobacteria</taxon>
        <taxon>Burkholderiales</taxon>
        <taxon>Burkholderiaceae</taxon>
        <taxon>Paraburkholderia</taxon>
    </lineage>
</organism>
<proteinExistence type="predicted"/>
<dbReference type="EMBL" id="CADIKC010000006">
    <property type="protein sequence ID" value="CAB3715738.1"/>
    <property type="molecule type" value="Genomic_DNA"/>
</dbReference>
<dbReference type="AlphaFoldDB" id="A0A6J5BSM4"/>
<keyword evidence="1" id="KW-0812">Transmembrane</keyword>
<keyword evidence="3" id="KW-1185">Reference proteome</keyword>
<gene>
    <name evidence="2" type="ORF">LMG24238_04499</name>
</gene>
<dbReference type="Proteomes" id="UP000494255">
    <property type="component" value="Unassembled WGS sequence"/>
</dbReference>
<name>A0A6J5BSM4_9BURK</name>
<evidence type="ECO:0000313" key="3">
    <source>
        <dbReference type="Proteomes" id="UP000494255"/>
    </source>
</evidence>
<accession>A0A6J5BSM4</accession>
<evidence type="ECO:0000313" key="2">
    <source>
        <dbReference type="EMBL" id="CAB3715738.1"/>
    </source>
</evidence>
<sequence length="161" mass="17594">MSLYKINGDAQEIRQDPADRSDSSGEMRNIIFLLANYKCEPARTGLPVMISVRMTLSKPAPSFEGMATEVTGKFGAEDGSFDAYSIFVPKILFRDKNYWHQPFAFIAGIIFGLIFIGVGIATLLSWPGAGGPWPIAAVFILIGLGIAGFATFRLIRDVLNE</sequence>
<keyword evidence="1" id="KW-0472">Membrane</keyword>